<evidence type="ECO:0000313" key="3">
    <source>
        <dbReference type="Proteomes" id="UP000324705"/>
    </source>
</evidence>
<evidence type="ECO:0000256" key="1">
    <source>
        <dbReference type="SAM" id="MobiDB-lite"/>
    </source>
</evidence>
<organism evidence="2 3">
    <name type="scientific">Triticum turgidum subsp. durum</name>
    <name type="common">Durum wheat</name>
    <name type="synonym">Triticum durum</name>
    <dbReference type="NCBI Taxonomy" id="4567"/>
    <lineage>
        <taxon>Eukaryota</taxon>
        <taxon>Viridiplantae</taxon>
        <taxon>Streptophyta</taxon>
        <taxon>Embryophyta</taxon>
        <taxon>Tracheophyta</taxon>
        <taxon>Spermatophyta</taxon>
        <taxon>Magnoliopsida</taxon>
        <taxon>Liliopsida</taxon>
        <taxon>Poales</taxon>
        <taxon>Poaceae</taxon>
        <taxon>BOP clade</taxon>
        <taxon>Pooideae</taxon>
        <taxon>Triticodae</taxon>
        <taxon>Triticeae</taxon>
        <taxon>Triticinae</taxon>
        <taxon>Triticum</taxon>
    </lineage>
</organism>
<dbReference type="Proteomes" id="UP000324705">
    <property type="component" value="Chromosome 3B"/>
</dbReference>
<dbReference type="Gramene" id="TRITD3Bv1G023610.1">
    <property type="protein sequence ID" value="TRITD3Bv1G023610.1"/>
    <property type="gene ID" value="TRITD3Bv1G023610"/>
</dbReference>
<dbReference type="PANTHER" id="PTHR33170:SF40">
    <property type="entry name" value="OS04G0557100 PROTEIN"/>
    <property type="match status" value="1"/>
</dbReference>
<feature type="compositionally biased region" description="Low complexity" evidence="1">
    <location>
        <begin position="271"/>
        <end position="284"/>
    </location>
</feature>
<feature type="compositionally biased region" description="Low complexity" evidence="1">
    <location>
        <begin position="203"/>
        <end position="222"/>
    </location>
</feature>
<feature type="region of interest" description="Disordered" evidence="1">
    <location>
        <begin position="166"/>
        <end position="185"/>
    </location>
</feature>
<gene>
    <name evidence="2" type="ORF">TRITD_3Bv1G023610</name>
</gene>
<dbReference type="OMA" id="NIVIAFD"/>
<dbReference type="PANTHER" id="PTHR33170">
    <property type="entry name" value="DUF4283 DOMAIN-CONTAINING PROTEIN-RELATED"/>
    <property type="match status" value="1"/>
</dbReference>
<protein>
    <submittedName>
        <fullName evidence="2">Uncharacterized protein</fullName>
    </submittedName>
</protein>
<feature type="compositionally biased region" description="Basic and acidic residues" evidence="1">
    <location>
        <begin position="97"/>
        <end position="107"/>
    </location>
</feature>
<evidence type="ECO:0000313" key="2">
    <source>
        <dbReference type="EMBL" id="VAH72447.1"/>
    </source>
</evidence>
<feature type="region of interest" description="Disordered" evidence="1">
    <location>
        <begin position="76"/>
        <end position="130"/>
    </location>
</feature>
<reference evidence="2 3" key="1">
    <citation type="submission" date="2017-09" db="EMBL/GenBank/DDBJ databases">
        <authorList>
            <consortium name="International Durum Wheat Genome Sequencing Consortium (IDWGSC)"/>
            <person name="Milanesi L."/>
        </authorList>
    </citation>
    <scope>NUCLEOTIDE SEQUENCE [LARGE SCALE GENOMIC DNA]</scope>
    <source>
        <strain evidence="3">cv. Svevo</strain>
    </source>
</reference>
<feature type="compositionally biased region" description="Polar residues" evidence="1">
    <location>
        <begin position="121"/>
        <end position="130"/>
    </location>
</feature>
<dbReference type="AlphaFoldDB" id="A0A9R1RX61"/>
<keyword evidence="3" id="KW-1185">Reference proteome</keyword>
<feature type="region of interest" description="Disordered" evidence="1">
    <location>
        <begin position="198"/>
        <end position="222"/>
    </location>
</feature>
<feature type="region of interest" description="Disordered" evidence="1">
    <location>
        <begin position="261"/>
        <end position="300"/>
    </location>
</feature>
<name>A0A9R1RX61_TRITD</name>
<proteinExistence type="predicted"/>
<sequence>MGAICSPDSFLVTWTPGSLIGKTEQVDMQFTRAHGVARLLVSVANIEFLSDVVPWTHEGVLYQLDVEYEDPNLFREFEDDNPMDTSEGGGASGNQDDSAKSNDDKAKGPLGPSDSGDTAPDRSTGTVPMSTLQLGSLGAFSAPPRLWCDRVDPVSPVVSPCVSKPIEVGGDEGQEAPPSSPTPSPVMEEVAATVVSAGGGGQVARRSVSPSSSVPRASSGVSLPPMRSAVCGGVCVQEATAPLPARPLPATEGGSGGVAVMTPHSPDRSPRLASPLSGPSAAPAIGGTPVDRPREMSSSFGAAPEVPARVTAVGGRAGGPSPSRASREEVIAFGGITDPISEGRRISGRLQEQPDVDDMQLRCAMRAAKLRDVEMSTGMSVNKSNSILHFTNDEIVHDANQLGVSLGSNDMEISRSVNDILDLEAERALEIIRNIAAVKPMNESDIDALGVRVLDGLCADLDLALPGTEEEEGFAFPETSNHVDESLVIAAEPECGDRTKDRIKPKRTWKRKVYPVSAVRRSARIRTSKKIHDEI</sequence>
<dbReference type="EMBL" id="LT934116">
    <property type="protein sequence ID" value="VAH72447.1"/>
    <property type="molecule type" value="Genomic_DNA"/>
</dbReference>
<accession>A0A9R1RX61</accession>